<dbReference type="Proteomes" id="UP001500368">
    <property type="component" value="Unassembled WGS sequence"/>
</dbReference>
<evidence type="ECO:0000313" key="2">
    <source>
        <dbReference type="Proteomes" id="UP001500368"/>
    </source>
</evidence>
<dbReference type="RefSeq" id="WP_345476854.1">
    <property type="nucleotide sequence ID" value="NZ_BAABLW010000005.1"/>
</dbReference>
<sequence>MSLNVDTIQQRDDQFGLTVWIDKQAYEQLSNETLRERHRLGDDTIFLETMAAVAIFQWCDDMTAQQQ</sequence>
<evidence type="ECO:0000313" key="1">
    <source>
        <dbReference type="EMBL" id="GAA4915924.1"/>
    </source>
</evidence>
<name>A0ABP9FU30_9MICC</name>
<proteinExistence type="predicted"/>
<reference evidence="2" key="1">
    <citation type="journal article" date="2019" name="Int. J. Syst. Evol. Microbiol.">
        <title>The Global Catalogue of Microorganisms (GCM) 10K type strain sequencing project: providing services to taxonomists for standard genome sequencing and annotation.</title>
        <authorList>
            <consortium name="The Broad Institute Genomics Platform"/>
            <consortium name="The Broad Institute Genome Sequencing Center for Infectious Disease"/>
            <person name="Wu L."/>
            <person name="Ma J."/>
        </authorList>
    </citation>
    <scope>NUCLEOTIDE SEQUENCE [LARGE SCALE GENOMIC DNA]</scope>
    <source>
        <strain evidence="2">JCM 19129</strain>
    </source>
</reference>
<organism evidence="1 2">
    <name type="scientific">Nesterenkonia rhizosphaerae</name>
    <dbReference type="NCBI Taxonomy" id="1348272"/>
    <lineage>
        <taxon>Bacteria</taxon>
        <taxon>Bacillati</taxon>
        <taxon>Actinomycetota</taxon>
        <taxon>Actinomycetes</taxon>
        <taxon>Micrococcales</taxon>
        <taxon>Micrococcaceae</taxon>
        <taxon>Nesterenkonia</taxon>
    </lineage>
</organism>
<keyword evidence="2" id="KW-1185">Reference proteome</keyword>
<accession>A0ABP9FU30</accession>
<comment type="caution">
    <text evidence="1">The sequence shown here is derived from an EMBL/GenBank/DDBJ whole genome shotgun (WGS) entry which is preliminary data.</text>
</comment>
<gene>
    <name evidence="1" type="ORF">GCM10025790_08720</name>
</gene>
<protein>
    <submittedName>
        <fullName evidence="1">Uncharacterized protein</fullName>
    </submittedName>
</protein>
<dbReference type="EMBL" id="BAABLW010000005">
    <property type="protein sequence ID" value="GAA4915924.1"/>
    <property type="molecule type" value="Genomic_DNA"/>
</dbReference>